<accession>K9W1Q2</accession>
<dbReference type="HOGENOM" id="CLU_115769_0_2_3"/>
<dbReference type="PANTHER" id="PTHR39550:SF1">
    <property type="entry name" value="SLL0658 PROTEIN"/>
    <property type="match status" value="1"/>
</dbReference>
<dbReference type="PATRIC" id="fig|1173022.3.peg.3058"/>
<dbReference type="InterPro" id="IPR021799">
    <property type="entry name" value="PIN-like_prokaryotic"/>
</dbReference>
<evidence type="ECO:0000313" key="1">
    <source>
        <dbReference type="EMBL" id="AFZ13667.1"/>
    </source>
</evidence>
<sequence length="165" mass="18345">MAIILKIVINSSPIIFLVRLQFLELFIESNDEFYLPQSVLNEIQAKSDEINSVLALLITSKKLIVKSTNLSSLCNHLNLSLGLGESETIALATELQADFVILDDLAARKAAINFGLNVKGTLAIIKKLTQAGKIEINDSNEFYQKLLKINFRISRSIFDTIFSNS</sequence>
<organism evidence="1 2">
    <name type="scientific">Crinalium epipsammum PCC 9333</name>
    <dbReference type="NCBI Taxonomy" id="1173022"/>
    <lineage>
        <taxon>Bacteria</taxon>
        <taxon>Bacillati</taxon>
        <taxon>Cyanobacteriota</taxon>
        <taxon>Cyanophyceae</taxon>
        <taxon>Gomontiellales</taxon>
        <taxon>Gomontiellaceae</taxon>
        <taxon>Crinalium</taxon>
    </lineage>
</organism>
<dbReference type="EMBL" id="CP003620">
    <property type="protein sequence ID" value="AFZ13667.1"/>
    <property type="molecule type" value="Genomic_DNA"/>
</dbReference>
<dbReference type="STRING" id="1173022.Cri9333_2822"/>
<keyword evidence="2" id="KW-1185">Reference proteome</keyword>
<dbReference type="eggNOG" id="COG2405">
    <property type="taxonomic scope" value="Bacteria"/>
</dbReference>
<reference evidence="1 2" key="1">
    <citation type="submission" date="2012-06" db="EMBL/GenBank/DDBJ databases">
        <title>Finished chromosome of genome of Crinalium epipsammum PCC 9333.</title>
        <authorList>
            <consortium name="US DOE Joint Genome Institute"/>
            <person name="Gugger M."/>
            <person name="Coursin T."/>
            <person name="Rippka R."/>
            <person name="Tandeau De Marsac N."/>
            <person name="Huntemann M."/>
            <person name="Wei C.-L."/>
            <person name="Han J."/>
            <person name="Detter J.C."/>
            <person name="Han C."/>
            <person name="Tapia R."/>
            <person name="Davenport K."/>
            <person name="Daligault H."/>
            <person name="Erkkila T."/>
            <person name="Gu W."/>
            <person name="Munk A.C.C."/>
            <person name="Teshima H."/>
            <person name="Xu Y."/>
            <person name="Chain P."/>
            <person name="Chen A."/>
            <person name="Krypides N."/>
            <person name="Mavromatis K."/>
            <person name="Markowitz V."/>
            <person name="Szeto E."/>
            <person name="Ivanova N."/>
            <person name="Mikhailova N."/>
            <person name="Ovchinnikova G."/>
            <person name="Pagani I."/>
            <person name="Pati A."/>
            <person name="Goodwin L."/>
            <person name="Peters L."/>
            <person name="Pitluck S."/>
            <person name="Woyke T."/>
            <person name="Kerfeld C."/>
        </authorList>
    </citation>
    <scope>NUCLEOTIDE SEQUENCE [LARGE SCALE GENOMIC DNA]</scope>
    <source>
        <strain evidence="1 2">PCC 9333</strain>
    </source>
</reference>
<protein>
    <recommendedName>
        <fullName evidence="3">DUF3368 domain-containing protein</fullName>
    </recommendedName>
</protein>
<proteinExistence type="predicted"/>
<dbReference type="PANTHER" id="PTHR39550">
    <property type="entry name" value="SLL0658 PROTEIN"/>
    <property type="match status" value="1"/>
</dbReference>
<name>K9W1Q2_9CYAN</name>
<evidence type="ECO:0000313" key="2">
    <source>
        <dbReference type="Proteomes" id="UP000010472"/>
    </source>
</evidence>
<dbReference type="AlphaFoldDB" id="K9W1Q2"/>
<dbReference type="KEGG" id="cep:Cri9333_2822"/>
<evidence type="ECO:0008006" key="3">
    <source>
        <dbReference type="Google" id="ProtNLM"/>
    </source>
</evidence>
<dbReference type="Pfam" id="PF11848">
    <property type="entry name" value="DUF3368"/>
    <property type="match status" value="1"/>
</dbReference>
<dbReference type="Proteomes" id="UP000010472">
    <property type="component" value="Chromosome"/>
</dbReference>
<gene>
    <name evidence="1" type="ORF">Cri9333_2822</name>
</gene>